<gene>
    <name evidence="1" type="ORF">RY831_15215</name>
</gene>
<dbReference type="RefSeq" id="WP_326507229.1">
    <property type="nucleotide sequence ID" value="NZ_JAWIIV010000011.1"/>
</dbReference>
<organism evidence="1 2">
    <name type="scientific">Noviherbaspirillum album</name>
    <dbReference type="NCBI Taxonomy" id="3080276"/>
    <lineage>
        <taxon>Bacteria</taxon>
        <taxon>Pseudomonadati</taxon>
        <taxon>Pseudomonadota</taxon>
        <taxon>Betaproteobacteria</taxon>
        <taxon>Burkholderiales</taxon>
        <taxon>Oxalobacteraceae</taxon>
        <taxon>Noviherbaspirillum</taxon>
    </lineage>
</organism>
<sequence>MTGSMRQYEEIGGYKYWIDAVALPRYSDYGPTRYRGRIHIVQLPNTERMMDEPVIILNPHDEKTKVDAIGLAESELRYYLRYDLMQTMIHFARERALLDPVSFD</sequence>
<comment type="caution">
    <text evidence="1">The sequence shown here is derived from an EMBL/GenBank/DDBJ whole genome shotgun (WGS) entry which is preliminary data.</text>
</comment>
<reference evidence="1 2" key="1">
    <citation type="submission" date="2023-10" db="EMBL/GenBank/DDBJ databases">
        <title>Noviherbaspirillum sp. CPCC 100848 genome assembly.</title>
        <authorList>
            <person name="Li X.Y."/>
            <person name="Fang X.M."/>
        </authorList>
    </citation>
    <scope>NUCLEOTIDE SEQUENCE [LARGE SCALE GENOMIC DNA]</scope>
    <source>
        <strain evidence="1 2">CPCC 100848</strain>
    </source>
</reference>
<dbReference type="Proteomes" id="UP001352263">
    <property type="component" value="Unassembled WGS sequence"/>
</dbReference>
<evidence type="ECO:0000313" key="2">
    <source>
        <dbReference type="Proteomes" id="UP001352263"/>
    </source>
</evidence>
<evidence type="ECO:0000313" key="1">
    <source>
        <dbReference type="EMBL" id="MEC4720511.1"/>
    </source>
</evidence>
<keyword evidence="2" id="KW-1185">Reference proteome</keyword>
<dbReference type="EMBL" id="JAWIIV010000011">
    <property type="protein sequence ID" value="MEC4720511.1"/>
    <property type="molecule type" value="Genomic_DNA"/>
</dbReference>
<proteinExistence type="predicted"/>
<protein>
    <submittedName>
        <fullName evidence="1">Uncharacterized protein</fullName>
    </submittedName>
</protein>
<accession>A0ABU6JA33</accession>
<name>A0ABU6JA33_9BURK</name>